<evidence type="ECO:0000259" key="2">
    <source>
        <dbReference type="PROSITE" id="PS50943"/>
    </source>
</evidence>
<dbReference type="Gene3D" id="1.10.260.40">
    <property type="entry name" value="lambda repressor-like DNA-binding domains"/>
    <property type="match status" value="1"/>
</dbReference>
<proteinExistence type="predicted"/>
<dbReference type="PROSITE" id="PS50943">
    <property type="entry name" value="HTH_CROC1"/>
    <property type="match status" value="1"/>
</dbReference>
<dbReference type="Proteomes" id="UP000665020">
    <property type="component" value="Chromosome"/>
</dbReference>
<name>A0A8A7K5D6_9FIRM</name>
<feature type="domain" description="HTH cro/C1-type" evidence="2">
    <location>
        <begin position="7"/>
        <end position="61"/>
    </location>
</feature>
<keyword evidence="4" id="KW-1185">Reference proteome</keyword>
<evidence type="ECO:0000256" key="1">
    <source>
        <dbReference type="ARBA" id="ARBA00023125"/>
    </source>
</evidence>
<dbReference type="CDD" id="cd00093">
    <property type="entry name" value="HTH_XRE"/>
    <property type="match status" value="1"/>
</dbReference>
<protein>
    <submittedName>
        <fullName evidence="3">Helix-turn-helix domain-containing protein</fullName>
    </submittedName>
</protein>
<dbReference type="PANTHER" id="PTHR46558:SF4">
    <property type="entry name" value="DNA-BIDING PHAGE PROTEIN"/>
    <property type="match status" value="1"/>
</dbReference>
<dbReference type="EMBL" id="CP046640">
    <property type="protein sequence ID" value="QTL96521.1"/>
    <property type="molecule type" value="Genomic_DNA"/>
</dbReference>
<dbReference type="KEGG" id="ifn:GM661_00335"/>
<reference evidence="3" key="1">
    <citation type="submission" date="2019-12" db="EMBL/GenBank/DDBJ databases">
        <authorList>
            <person name="zhang j."/>
            <person name="sun C.M."/>
        </authorList>
    </citation>
    <scope>NUCLEOTIDE SEQUENCE</scope>
    <source>
        <strain evidence="3">NS-1</strain>
    </source>
</reference>
<accession>A0A8A7K5D6</accession>
<evidence type="ECO:0000313" key="4">
    <source>
        <dbReference type="Proteomes" id="UP000665020"/>
    </source>
</evidence>
<dbReference type="Pfam" id="PF01381">
    <property type="entry name" value="HTH_3"/>
    <property type="match status" value="1"/>
</dbReference>
<dbReference type="AlphaFoldDB" id="A0A8A7K5D6"/>
<dbReference type="InterPro" id="IPR001387">
    <property type="entry name" value="Cro/C1-type_HTH"/>
</dbReference>
<evidence type="ECO:0000313" key="3">
    <source>
        <dbReference type="EMBL" id="QTL96521.1"/>
    </source>
</evidence>
<dbReference type="PANTHER" id="PTHR46558">
    <property type="entry name" value="TRACRIPTIONAL REGULATORY PROTEIN-RELATED-RELATED"/>
    <property type="match status" value="1"/>
</dbReference>
<organism evidence="3 4">
    <name type="scientific">Iocasia fonsfrigidae</name>
    <dbReference type="NCBI Taxonomy" id="2682810"/>
    <lineage>
        <taxon>Bacteria</taxon>
        <taxon>Bacillati</taxon>
        <taxon>Bacillota</taxon>
        <taxon>Clostridia</taxon>
        <taxon>Halanaerobiales</taxon>
        <taxon>Halanaerobiaceae</taxon>
        <taxon>Iocasia</taxon>
    </lineage>
</organism>
<sequence length="78" mass="9035">MNLRKKLINKRNKMKLTQAEVAKKLDITRAFYGHIETGKRNPTLKLAKKIADFYGENVDTLFFNKKGNESYPDDQNCA</sequence>
<dbReference type="InterPro" id="IPR010982">
    <property type="entry name" value="Lambda_DNA-bd_dom_sf"/>
</dbReference>
<keyword evidence="1" id="KW-0238">DNA-binding</keyword>
<gene>
    <name evidence="3" type="ORF">GM661_00335</name>
</gene>
<dbReference type="SUPFAM" id="SSF47413">
    <property type="entry name" value="lambda repressor-like DNA-binding domains"/>
    <property type="match status" value="1"/>
</dbReference>
<dbReference type="GO" id="GO:0003677">
    <property type="term" value="F:DNA binding"/>
    <property type="evidence" value="ECO:0007669"/>
    <property type="project" value="UniProtKB-KW"/>
</dbReference>
<dbReference type="SMART" id="SM00530">
    <property type="entry name" value="HTH_XRE"/>
    <property type="match status" value="1"/>
</dbReference>